<proteinExistence type="predicted"/>
<organism evidence="3 4">
    <name type="scientific">Paraburkholderia phenazinium</name>
    <dbReference type="NCBI Taxonomy" id="60549"/>
    <lineage>
        <taxon>Bacteria</taxon>
        <taxon>Pseudomonadati</taxon>
        <taxon>Pseudomonadota</taxon>
        <taxon>Betaproteobacteria</taxon>
        <taxon>Burkholderiales</taxon>
        <taxon>Burkholderiaceae</taxon>
        <taxon>Paraburkholderia</taxon>
    </lineage>
</organism>
<feature type="domain" description="HTH merR-type" evidence="2">
    <location>
        <begin position="2"/>
        <end position="71"/>
    </location>
</feature>
<dbReference type="PRINTS" id="PR00040">
    <property type="entry name" value="HTHMERR"/>
</dbReference>
<evidence type="ECO:0000259" key="2">
    <source>
        <dbReference type="PROSITE" id="PS50937"/>
    </source>
</evidence>
<reference evidence="3 4" key="1">
    <citation type="submission" date="2016-10" db="EMBL/GenBank/DDBJ databases">
        <authorList>
            <person name="de Groot N.N."/>
        </authorList>
    </citation>
    <scope>NUCLEOTIDE SEQUENCE [LARGE SCALE GENOMIC DNA]</scope>
    <source>
        <strain evidence="3 4">LMG 2247</strain>
    </source>
</reference>
<dbReference type="GO" id="GO:0003700">
    <property type="term" value="F:DNA-binding transcription factor activity"/>
    <property type="evidence" value="ECO:0007669"/>
    <property type="project" value="InterPro"/>
</dbReference>
<dbReference type="EMBL" id="FNCJ01000002">
    <property type="protein sequence ID" value="SDG07372.1"/>
    <property type="molecule type" value="Genomic_DNA"/>
</dbReference>
<evidence type="ECO:0000313" key="3">
    <source>
        <dbReference type="EMBL" id="SDG07372.1"/>
    </source>
</evidence>
<name>A0A1G7R9D0_9BURK</name>
<dbReference type="PANTHER" id="PTHR30204:SF90">
    <property type="entry name" value="HTH-TYPE TRANSCRIPTIONAL ACTIVATOR MTA"/>
    <property type="match status" value="1"/>
</dbReference>
<dbReference type="OrthoDB" id="9808480at2"/>
<dbReference type="SUPFAM" id="SSF46955">
    <property type="entry name" value="Putative DNA-binding domain"/>
    <property type="match status" value="1"/>
</dbReference>
<gene>
    <name evidence="3" type="ORF">SAMN05216466_10218</name>
</gene>
<sequence>MLLKVGELARRSGITVRTLHHYDAIGLLRPSARSDAGYRLYNRADIARLHQIQAMRRLDLSLADIGALLARPDSTLSTVIEQQIVALTRQIDRATDLRDRLNRLRGQLMTGEEPDLADWLTTLELMTMQDKYFTHDEQKQLRLNKADMATDWLALIQSAHGLIDRGVAVESAEAQALAARWTAMVDNYTGGDPRLLSRLDAMHRSEPSLQTQSGITTELLAYLTRAIRHSKLDLYAKYFSPQELQRMHDHDSRYVAEWPSLVADIRREMERETAVDDPVVQRLAQRWIDIVNSYVGTDPEAHRKLQAAYDNEPAILAGTGIDRDLLAYIREAQLTLQPLQQQ</sequence>
<dbReference type="SMART" id="SM00422">
    <property type="entry name" value="HTH_MERR"/>
    <property type="match status" value="1"/>
</dbReference>
<dbReference type="GO" id="GO:0003677">
    <property type="term" value="F:DNA binding"/>
    <property type="evidence" value="ECO:0007669"/>
    <property type="project" value="UniProtKB-KW"/>
</dbReference>
<dbReference type="InterPro" id="IPR047057">
    <property type="entry name" value="MerR_fam"/>
</dbReference>
<dbReference type="InterPro" id="IPR000551">
    <property type="entry name" value="MerR-type_HTH_dom"/>
</dbReference>
<dbReference type="PROSITE" id="PS50937">
    <property type="entry name" value="HTH_MERR_2"/>
    <property type="match status" value="1"/>
</dbReference>
<keyword evidence="1 3" id="KW-0238">DNA-binding</keyword>
<accession>A0A1G7R9D0</accession>
<dbReference type="InterPro" id="IPR009061">
    <property type="entry name" value="DNA-bd_dom_put_sf"/>
</dbReference>
<dbReference type="PANTHER" id="PTHR30204">
    <property type="entry name" value="REDOX-CYCLING DRUG-SENSING TRANSCRIPTIONAL ACTIVATOR SOXR"/>
    <property type="match status" value="1"/>
</dbReference>
<dbReference type="PROSITE" id="PS00552">
    <property type="entry name" value="HTH_MERR_1"/>
    <property type="match status" value="1"/>
</dbReference>
<protein>
    <submittedName>
        <fullName evidence="3">DNA-binding transcriptional regulator, MerR family</fullName>
    </submittedName>
</protein>
<dbReference type="Pfam" id="PF13411">
    <property type="entry name" value="MerR_1"/>
    <property type="match status" value="1"/>
</dbReference>
<dbReference type="AlphaFoldDB" id="A0A1G7R9D0"/>
<dbReference type="InterPro" id="IPR012925">
    <property type="entry name" value="TipAS_dom"/>
</dbReference>
<evidence type="ECO:0000313" key="4">
    <source>
        <dbReference type="Proteomes" id="UP000199706"/>
    </source>
</evidence>
<evidence type="ECO:0000256" key="1">
    <source>
        <dbReference type="ARBA" id="ARBA00023125"/>
    </source>
</evidence>
<dbReference type="Proteomes" id="UP000199706">
    <property type="component" value="Unassembled WGS sequence"/>
</dbReference>
<dbReference type="Gene3D" id="1.10.1660.10">
    <property type="match status" value="1"/>
</dbReference>
<dbReference type="Pfam" id="PF07739">
    <property type="entry name" value="TipAS"/>
    <property type="match status" value="2"/>
</dbReference>